<feature type="signal peptide" evidence="2">
    <location>
        <begin position="1"/>
        <end position="19"/>
    </location>
</feature>
<dbReference type="InterPro" id="IPR053313">
    <property type="entry name" value="RGF"/>
</dbReference>
<dbReference type="EMBL" id="JBBPBM010000005">
    <property type="protein sequence ID" value="KAK8584426.1"/>
    <property type="molecule type" value="Genomic_DNA"/>
</dbReference>
<protein>
    <submittedName>
        <fullName evidence="3">Uncharacterized protein</fullName>
    </submittedName>
</protein>
<feature type="region of interest" description="Disordered" evidence="1">
    <location>
        <begin position="104"/>
        <end position="142"/>
    </location>
</feature>
<feature type="chain" id="PRO_5046539562" evidence="2">
    <location>
        <begin position="20"/>
        <end position="142"/>
    </location>
</feature>
<evidence type="ECO:0000313" key="3">
    <source>
        <dbReference type="EMBL" id="KAK8584426.1"/>
    </source>
</evidence>
<evidence type="ECO:0000256" key="1">
    <source>
        <dbReference type="SAM" id="MobiDB-lite"/>
    </source>
</evidence>
<keyword evidence="4" id="KW-1185">Reference proteome</keyword>
<keyword evidence="2" id="KW-0732">Signal</keyword>
<accession>A0ABR2FQP3</accession>
<evidence type="ECO:0000256" key="2">
    <source>
        <dbReference type="SAM" id="SignalP"/>
    </source>
</evidence>
<dbReference type="Proteomes" id="UP001472677">
    <property type="component" value="Unassembled WGS sequence"/>
</dbReference>
<dbReference type="PANTHER" id="PTHR34961">
    <property type="entry name" value="TRANSMEMBRANE PROTEIN"/>
    <property type="match status" value="1"/>
</dbReference>
<reference evidence="3 4" key="1">
    <citation type="journal article" date="2024" name="G3 (Bethesda)">
        <title>Genome assembly of Hibiscus sabdariffa L. provides insights into metabolisms of medicinal natural products.</title>
        <authorList>
            <person name="Kim T."/>
        </authorList>
    </citation>
    <scope>NUCLEOTIDE SEQUENCE [LARGE SCALE GENOMIC DNA]</scope>
    <source>
        <strain evidence="3">TK-2024</strain>
        <tissue evidence="3">Old leaves</tissue>
    </source>
</reference>
<comment type="caution">
    <text evidence="3">The sequence shown here is derived from an EMBL/GenBank/DDBJ whole genome shotgun (WGS) entry which is preliminary data.</text>
</comment>
<name>A0ABR2FQP3_9ROSI</name>
<dbReference type="PANTHER" id="PTHR34961:SF7">
    <property type="entry name" value="TRANSMEMBRANE PROTEIN"/>
    <property type="match status" value="1"/>
</dbReference>
<proteinExistence type="predicted"/>
<gene>
    <name evidence="3" type="ORF">V6N12_068670</name>
</gene>
<sequence length="142" mass="15566">MSSFSIFFLLYLSLHACTARRLGFFADEIGNRVGFLAGKDANKLKSHKIEMESSISKKLQTGVQKVNLSPFLQAKEISGGCLSAVQVKGLKRARGRLMLGNSDAGAEEALDSKEKDSVGDIDVMDYAQPHRKPPIHNENIND</sequence>
<organism evidence="3 4">
    <name type="scientific">Hibiscus sabdariffa</name>
    <name type="common">roselle</name>
    <dbReference type="NCBI Taxonomy" id="183260"/>
    <lineage>
        <taxon>Eukaryota</taxon>
        <taxon>Viridiplantae</taxon>
        <taxon>Streptophyta</taxon>
        <taxon>Embryophyta</taxon>
        <taxon>Tracheophyta</taxon>
        <taxon>Spermatophyta</taxon>
        <taxon>Magnoliopsida</taxon>
        <taxon>eudicotyledons</taxon>
        <taxon>Gunneridae</taxon>
        <taxon>Pentapetalae</taxon>
        <taxon>rosids</taxon>
        <taxon>malvids</taxon>
        <taxon>Malvales</taxon>
        <taxon>Malvaceae</taxon>
        <taxon>Malvoideae</taxon>
        <taxon>Hibiscus</taxon>
    </lineage>
</organism>
<evidence type="ECO:0000313" key="4">
    <source>
        <dbReference type="Proteomes" id="UP001472677"/>
    </source>
</evidence>